<feature type="transmembrane region" description="Helical" evidence="1">
    <location>
        <begin position="6"/>
        <end position="24"/>
    </location>
</feature>
<sequence>MSEIVVPILVAVISGPLLIVMNKVRKENSAQHGEAQILMRILGRKVDRIGEKIDNHVGWHDGIKDKDGTNN</sequence>
<protein>
    <submittedName>
        <fullName evidence="2">Uncharacterized protein</fullName>
    </submittedName>
</protein>
<evidence type="ECO:0000256" key="1">
    <source>
        <dbReference type="SAM" id="Phobius"/>
    </source>
</evidence>
<dbReference type="EMBL" id="LR796864">
    <property type="protein sequence ID" value="CAB4171360.1"/>
    <property type="molecule type" value="Genomic_DNA"/>
</dbReference>
<keyword evidence="1" id="KW-0472">Membrane</keyword>
<dbReference type="EMBL" id="LR797033">
    <property type="protein sequence ID" value="CAB4182697.1"/>
    <property type="molecule type" value="Genomic_DNA"/>
</dbReference>
<dbReference type="EMBL" id="LR797281">
    <property type="protein sequence ID" value="CAB4199275.1"/>
    <property type="molecule type" value="Genomic_DNA"/>
</dbReference>
<accession>A0A6J5PHK4</accession>
<evidence type="ECO:0000313" key="5">
    <source>
        <dbReference type="EMBL" id="CAB4212479.1"/>
    </source>
</evidence>
<keyword evidence="1" id="KW-0812">Transmembrane</keyword>
<gene>
    <name evidence="3" type="ORF">UFOVP1091_14</name>
    <name evidence="4" type="ORF">UFOVP1335_32</name>
    <name evidence="5" type="ORF">UFOVP1445_14</name>
    <name evidence="2" type="ORF">UFOVP914_53</name>
</gene>
<proteinExistence type="predicted"/>
<evidence type="ECO:0000313" key="4">
    <source>
        <dbReference type="EMBL" id="CAB4199275.1"/>
    </source>
</evidence>
<evidence type="ECO:0000313" key="3">
    <source>
        <dbReference type="EMBL" id="CAB4182697.1"/>
    </source>
</evidence>
<reference evidence="2" key="1">
    <citation type="submission" date="2020-05" db="EMBL/GenBank/DDBJ databases">
        <authorList>
            <person name="Chiriac C."/>
            <person name="Salcher M."/>
            <person name="Ghai R."/>
            <person name="Kavagutti S V."/>
        </authorList>
    </citation>
    <scope>NUCLEOTIDE SEQUENCE</scope>
</reference>
<dbReference type="EMBL" id="LR797381">
    <property type="protein sequence ID" value="CAB4212479.1"/>
    <property type="molecule type" value="Genomic_DNA"/>
</dbReference>
<evidence type="ECO:0000313" key="2">
    <source>
        <dbReference type="EMBL" id="CAB4171360.1"/>
    </source>
</evidence>
<name>A0A6J5PHK4_9CAUD</name>
<organism evidence="2">
    <name type="scientific">uncultured Caudovirales phage</name>
    <dbReference type="NCBI Taxonomy" id="2100421"/>
    <lineage>
        <taxon>Viruses</taxon>
        <taxon>Duplodnaviria</taxon>
        <taxon>Heunggongvirae</taxon>
        <taxon>Uroviricota</taxon>
        <taxon>Caudoviricetes</taxon>
        <taxon>Peduoviridae</taxon>
        <taxon>Maltschvirus</taxon>
        <taxon>Maltschvirus maltsch</taxon>
    </lineage>
</organism>
<keyword evidence="1" id="KW-1133">Transmembrane helix</keyword>